<dbReference type="GO" id="GO:0016020">
    <property type="term" value="C:membrane"/>
    <property type="evidence" value="ECO:0007669"/>
    <property type="project" value="GOC"/>
</dbReference>
<keyword evidence="3" id="KW-1133">Transmembrane helix</keyword>
<feature type="transmembrane region" description="Helical" evidence="3">
    <location>
        <begin position="7"/>
        <end position="26"/>
    </location>
</feature>
<keyword evidence="3" id="KW-0812">Transmembrane</keyword>
<evidence type="ECO:0000259" key="4">
    <source>
        <dbReference type="Pfam" id="PF00149"/>
    </source>
</evidence>
<evidence type="ECO:0000256" key="3">
    <source>
        <dbReference type="SAM" id="Phobius"/>
    </source>
</evidence>
<dbReference type="InterPro" id="IPR004843">
    <property type="entry name" value="Calcineurin-like_PHP"/>
</dbReference>
<reference evidence="5" key="1">
    <citation type="journal article" date="2021" name="PeerJ">
        <title>Extensive microbial diversity within the chicken gut microbiome revealed by metagenomics and culture.</title>
        <authorList>
            <person name="Gilroy R."/>
            <person name="Ravi A."/>
            <person name="Getino M."/>
            <person name="Pursley I."/>
            <person name="Horton D.L."/>
            <person name="Alikhan N.F."/>
            <person name="Baker D."/>
            <person name="Gharbi K."/>
            <person name="Hall N."/>
            <person name="Watson M."/>
            <person name="Adriaenssens E.M."/>
            <person name="Foster-Nyarko E."/>
            <person name="Jarju S."/>
            <person name="Secka A."/>
            <person name="Antonio M."/>
            <person name="Oren A."/>
            <person name="Chaudhuri R.R."/>
            <person name="La Ragione R."/>
            <person name="Hildebrand F."/>
            <person name="Pallen M.J."/>
        </authorList>
    </citation>
    <scope>NUCLEOTIDE SEQUENCE</scope>
    <source>
        <strain evidence="5">ChiHecec3B27-8219</strain>
    </source>
</reference>
<dbReference type="SUPFAM" id="SSF56300">
    <property type="entry name" value="Metallo-dependent phosphatases"/>
    <property type="match status" value="1"/>
</dbReference>
<dbReference type="PANTHER" id="PTHR31302:SF31">
    <property type="entry name" value="PHOSPHODIESTERASE YAEI"/>
    <property type="match status" value="1"/>
</dbReference>
<accession>A0A9D2JX13</accession>
<dbReference type="CDD" id="cd07385">
    <property type="entry name" value="MPP_YkuE_C"/>
    <property type="match status" value="1"/>
</dbReference>
<evidence type="ECO:0000256" key="1">
    <source>
        <dbReference type="ARBA" id="ARBA00022723"/>
    </source>
</evidence>
<dbReference type="Gene3D" id="3.60.21.10">
    <property type="match status" value="1"/>
</dbReference>
<dbReference type="EMBL" id="DXBE01000055">
    <property type="protein sequence ID" value="HIZ69712.1"/>
    <property type="molecule type" value="Genomic_DNA"/>
</dbReference>
<proteinExistence type="predicted"/>
<evidence type="ECO:0000313" key="5">
    <source>
        <dbReference type="EMBL" id="HIZ69712.1"/>
    </source>
</evidence>
<keyword evidence="2" id="KW-0378">Hydrolase</keyword>
<feature type="transmembrane region" description="Helical" evidence="3">
    <location>
        <begin position="61"/>
        <end position="82"/>
    </location>
</feature>
<dbReference type="InterPro" id="IPR051158">
    <property type="entry name" value="Metallophosphoesterase_sf"/>
</dbReference>
<keyword evidence="3" id="KW-0472">Membrane</keyword>
<feature type="transmembrane region" description="Helical" evidence="3">
    <location>
        <begin position="32"/>
        <end position="54"/>
    </location>
</feature>
<dbReference type="GO" id="GO:0046872">
    <property type="term" value="F:metal ion binding"/>
    <property type="evidence" value="ECO:0007669"/>
    <property type="project" value="UniProtKB-KW"/>
</dbReference>
<keyword evidence="1" id="KW-0479">Metal-binding</keyword>
<name>A0A9D2JX13_9BACT</name>
<feature type="transmembrane region" description="Helical" evidence="3">
    <location>
        <begin position="88"/>
        <end position="107"/>
    </location>
</feature>
<dbReference type="InterPro" id="IPR029052">
    <property type="entry name" value="Metallo-depent_PP-like"/>
</dbReference>
<protein>
    <submittedName>
        <fullName evidence="5">Metallophosphoesterase</fullName>
    </submittedName>
</protein>
<sequence length="368" mass="41494">MRHALPVIVITLLVIFPDFYIWDVYVRDTWAIWLWWLPTLGMAFSLFASMLGWYHNSMLRAFFSLLLLSSLPKLIFVAIAPWAGVGVALIPALAVIALFLYGFAFGWRHLVVKRATCASPDLPEEFDGYKVMQLSDVHLGTFGAHSHFVSRIVSTINKQRPDLIVFTGDLVNVSAGELVPYLPVLGKLYAPDGVFSILGNHDYCEYGQDHTAAHAQRNLRVLERMEARMGWRLLNNSHHIIERDAAQIALIGVENIGKPPFPSRGDLRLAMEGLPEGIFKILLSHDPTHWRSEVTRKTDIQLTLSGHTHAAQLRIGRWSPARWAYNEWGGAYVENGKMLHVSPGIGGTVPFRFGAWPEVNLITLRRKR</sequence>
<dbReference type="Proteomes" id="UP000824055">
    <property type="component" value="Unassembled WGS sequence"/>
</dbReference>
<dbReference type="GO" id="GO:0009245">
    <property type="term" value="P:lipid A biosynthetic process"/>
    <property type="evidence" value="ECO:0007669"/>
    <property type="project" value="TreeGrafter"/>
</dbReference>
<evidence type="ECO:0000313" key="6">
    <source>
        <dbReference type="Proteomes" id="UP000824055"/>
    </source>
</evidence>
<dbReference type="GO" id="GO:0008758">
    <property type="term" value="F:UDP-2,3-diacylglucosamine hydrolase activity"/>
    <property type="evidence" value="ECO:0007669"/>
    <property type="project" value="TreeGrafter"/>
</dbReference>
<gene>
    <name evidence="5" type="ORF">H9966_07535</name>
</gene>
<evidence type="ECO:0000256" key="2">
    <source>
        <dbReference type="ARBA" id="ARBA00022801"/>
    </source>
</evidence>
<dbReference type="PANTHER" id="PTHR31302">
    <property type="entry name" value="TRANSMEMBRANE PROTEIN WITH METALLOPHOSPHOESTERASE DOMAIN-RELATED"/>
    <property type="match status" value="1"/>
</dbReference>
<organism evidence="5 6">
    <name type="scientific">Candidatus Prevotella avicola</name>
    <dbReference type="NCBI Taxonomy" id="2838738"/>
    <lineage>
        <taxon>Bacteria</taxon>
        <taxon>Pseudomonadati</taxon>
        <taxon>Bacteroidota</taxon>
        <taxon>Bacteroidia</taxon>
        <taxon>Bacteroidales</taxon>
        <taxon>Prevotellaceae</taxon>
        <taxon>Prevotella</taxon>
    </lineage>
</organism>
<feature type="domain" description="Calcineurin-like phosphoesterase" evidence="4">
    <location>
        <begin position="130"/>
        <end position="310"/>
    </location>
</feature>
<dbReference type="AlphaFoldDB" id="A0A9D2JX13"/>
<comment type="caution">
    <text evidence="5">The sequence shown here is derived from an EMBL/GenBank/DDBJ whole genome shotgun (WGS) entry which is preliminary data.</text>
</comment>
<dbReference type="Pfam" id="PF00149">
    <property type="entry name" value="Metallophos"/>
    <property type="match status" value="1"/>
</dbReference>
<reference evidence="5" key="2">
    <citation type="submission" date="2021-04" db="EMBL/GenBank/DDBJ databases">
        <authorList>
            <person name="Gilroy R."/>
        </authorList>
    </citation>
    <scope>NUCLEOTIDE SEQUENCE</scope>
    <source>
        <strain evidence="5">ChiHecec3B27-8219</strain>
    </source>
</reference>